<protein>
    <recommendedName>
        <fullName evidence="1">Protein UNC80 C-terminal domain-containing protein</fullName>
    </recommendedName>
</protein>
<evidence type="ECO:0000259" key="1">
    <source>
        <dbReference type="Pfam" id="PF20262"/>
    </source>
</evidence>
<gene>
    <name evidence="3" type="ORF">JXQ802_LOCUS37300</name>
    <name evidence="2" type="ORF">PYM288_LOCUS23935</name>
</gene>
<name>A0A814V0M6_9BILA</name>
<dbReference type="PANTHER" id="PTHR31781">
    <property type="entry name" value="UNC80"/>
    <property type="match status" value="1"/>
</dbReference>
<dbReference type="AlphaFoldDB" id="A0A814V0M6"/>
<dbReference type="PANTHER" id="PTHR31781:SF1">
    <property type="entry name" value="PROTEIN UNC-80 HOMOLOG"/>
    <property type="match status" value="1"/>
</dbReference>
<evidence type="ECO:0000313" key="5">
    <source>
        <dbReference type="Proteomes" id="UP000663870"/>
    </source>
</evidence>
<reference evidence="2" key="1">
    <citation type="submission" date="2021-02" db="EMBL/GenBank/DDBJ databases">
        <authorList>
            <person name="Nowell W R."/>
        </authorList>
    </citation>
    <scope>NUCLEOTIDE SEQUENCE</scope>
</reference>
<dbReference type="Proteomes" id="UP000663870">
    <property type="component" value="Unassembled WGS sequence"/>
</dbReference>
<comment type="caution">
    <text evidence="2">The sequence shown here is derived from an EMBL/GenBank/DDBJ whole genome shotgun (WGS) entry which is preliminary data.</text>
</comment>
<dbReference type="Pfam" id="PF20262">
    <property type="entry name" value="UNC80_C"/>
    <property type="match status" value="1"/>
</dbReference>
<dbReference type="EMBL" id="CAJNOH010001160">
    <property type="protein sequence ID" value="CAF1183466.1"/>
    <property type="molecule type" value="Genomic_DNA"/>
</dbReference>
<sequence>MLDFDDQSDVIHTNKIQPINLIRLLIALEQTSVDAMRDDYSILELVKDDTSTNKSSIITSTTISVANMTVVAELGQGSMIALATIKTLDYCYGDDDTIFTVLNCIDDCVTVEREEVKIIGKLSIGIKTMIGASESLTRTFVRPKHDTLTDGDKHKKASEVRWSRDTLLFVISTFAHFSTQHLKELIKLINDRTLRIHEALNAKSHTCLANMAHALLELDGYDSITMSYRGIQNYFQKLLP</sequence>
<dbReference type="GO" id="GO:0055080">
    <property type="term" value="P:monoatomic cation homeostasis"/>
    <property type="evidence" value="ECO:0007669"/>
    <property type="project" value="TreeGrafter"/>
</dbReference>
<dbReference type="InterPro" id="IPR046460">
    <property type="entry name" value="UNC80_C"/>
</dbReference>
<dbReference type="GO" id="GO:0005261">
    <property type="term" value="F:monoatomic cation channel activity"/>
    <property type="evidence" value="ECO:0007669"/>
    <property type="project" value="TreeGrafter"/>
</dbReference>
<dbReference type="GO" id="GO:0030424">
    <property type="term" value="C:axon"/>
    <property type="evidence" value="ECO:0007669"/>
    <property type="project" value="TreeGrafter"/>
</dbReference>
<organism evidence="2 4">
    <name type="scientific">Rotaria sordida</name>
    <dbReference type="NCBI Taxonomy" id="392033"/>
    <lineage>
        <taxon>Eukaryota</taxon>
        <taxon>Metazoa</taxon>
        <taxon>Spiralia</taxon>
        <taxon>Gnathifera</taxon>
        <taxon>Rotifera</taxon>
        <taxon>Eurotatoria</taxon>
        <taxon>Bdelloidea</taxon>
        <taxon>Philodinida</taxon>
        <taxon>Philodinidae</taxon>
        <taxon>Rotaria</taxon>
    </lineage>
</organism>
<proteinExistence type="predicted"/>
<evidence type="ECO:0000313" key="3">
    <source>
        <dbReference type="EMBL" id="CAF1446021.1"/>
    </source>
</evidence>
<evidence type="ECO:0000313" key="4">
    <source>
        <dbReference type="Proteomes" id="UP000663854"/>
    </source>
</evidence>
<accession>A0A814V0M6</accession>
<dbReference type="EMBL" id="CAJNOL010001983">
    <property type="protein sequence ID" value="CAF1446021.1"/>
    <property type="molecule type" value="Genomic_DNA"/>
</dbReference>
<dbReference type="GO" id="GO:0034703">
    <property type="term" value="C:cation channel complex"/>
    <property type="evidence" value="ECO:0007669"/>
    <property type="project" value="TreeGrafter"/>
</dbReference>
<feature type="domain" description="Protein UNC80 C-terminal" evidence="1">
    <location>
        <begin position="150"/>
        <end position="240"/>
    </location>
</feature>
<keyword evidence="5" id="KW-1185">Reference proteome</keyword>
<evidence type="ECO:0000313" key="2">
    <source>
        <dbReference type="EMBL" id="CAF1183466.1"/>
    </source>
</evidence>
<dbReference type="Proteomes" id="UP000663854">
    <property type="component" value="Unassembled WGS sequence"/>
</dbReference>